<dbReference type="SUPFAM" id="SSF46785">
    <property type="entry name" value="Winged helix' DNA-binding domain"/>
    <property type="match status" value="1"/>
</dbReference>
<evidence type="ECO:0000259" key="5">
    <source>
        <dbReference type="PROSITE" id="PS50039"/>
    </source>
</evidence>
<dbReference type="PANTHER" id="PTHR11829:SF388">
    <property type="entry name" value="FORK HEAD DOMAIN-CONTAINING PROTEIN L1-RELATED"/>
    <property type="match status" value="1"/>
</dbReference>
<gene>
    <name evidence="6" type="ORF">CDAUBV1_LOCUS2518</name>
</gene>
<dbReference type="InterPro" id="IPR030456">
    <property type="entry name" value="TF_fork_head_CS_2"/>
</dbReference>
<dbReference type="GO" id="GO:0009653">
    <property type="term" value="P:anatomical structure morphogenesis"/>
    <property type="evidence" value="ECO:0007669"/>
    <property type="project" value="TreeGrafter"/>
</dbReference>
<dbReference type="EMBL" id="CAXLJL010000066">
    <property type="protein sequence ID" value="CAL5130465.1"/>
    <property type="molecule type" value="Genomic_DNA"/>
</dbReference>
<dbReference type="Proteomes" id="UP001497525">
    <property type="component" value="Unassembled WGS sequence"/>
</dbReference>
<dbReference type="GO" id="GO:0000981">
    <property type="term" value="F:DNA-binding transcription factor activity, RNA polymerase II-specific"/>
    <property type="evidence" value="ECO:0007669"/>
    <property type="project" value="TreeGrafter"/>
</dbReference>
<dbReference type="PROSITE" id="PS50039">
    <property type="entry name" value="FORK_HEAD_3"/>
    <property type="match status" value="1"/>
</dbReference>
<protein>
    <recommendedName>
        <fullName evidence="5">Fork-head domain-containing protein</fullName>
    </recommendedName>
</protein>
<evidence type="ECO:0000256" key="1">
    <source>
        <dbReference type="ARBA" id="ARBA00023125"/>
    </source>
</evidence>
<feature type="domain" description="Fork-head" evidence="5">
    <location>
        <begin position="238"/>
        <end position="332"/>
    </location>
</feature>
<dbReference type="GO" id="GO:0030154">
    <property type="term" value="P:cell differentiation"/>
    <property type="evidence" value="ECO:0007669"/>
    <property type="project" value="TreeGrafter"/>
</dbReference>
<dbReference type="InterPro" id="IPR050211">
    <property type="entry name" value="FOX_domain-containing"/>
</dbReference>
<dbReference type="GO" id="GO:0005634">
    <property type="term" value="C:nucleus"/>
    <property type="evidence" value="ECO:0007669"/>
    <property type="project" value="UniProtKB-SubCell"/>
</dbReference>
<evidence type="ECO:0000313" key="6">
    <source>
        <dbReference type="EMBL" id="CAL5130465.1"/>
    </source>
</evidence>
<accession>A0AAV2T1A9</accession>
<feature type="region of interest" description="Disordered" evidence="4">
    <location>
        <begin position="468"/>
        <end position="488"/>
    </location>
</feature>
<dbReference type="Gene3D" id="1.10.10.10">
    <property type="entry name" value="Winged helix-like DNA-binding domain superfamily/Winged helix DNA-binding domain"/>
    <property type="match status" value="1"/>
</dbReference>
<comment type="caution">
    <text evidence="6">The sequence shown here is derived from an EMBL/GenBank/DDBJ whole genome shotgun (WGS) entry which is preliminary data.</text>
</comment>
<evidence type="ECO:0000256" key="4">
    <source>
        <dbReference type="SAM" id="MobiDB-lite"/>
    </source>
</evidence>
<dbReference type="CDD" id="cd20027">
    <property type="entry name" value="FH_FOXL1"/>
    <property type="match status" value="1"/>
</dbReference>
<dbReference type="InterPro" id="IPR018122">
    <property type="entry name" value="TF_fork_head_CS_1"/>
</dbReference>
<sequence>MALNIRTPAAAAVMASGNHERPSPAELCVVSPSKQTFNGSILNEQPLLNTSENNMRLYDIPTAHLFLQAIQQAATNVLNNNVIPETNISRLTEQYRSFISKVLPQVHPSDPSPSQLNSAAFYKLFESEMRQYSPVSPGGCPLNLASATNNPIGLAPYLSSSTSEFDLTSPCWTKTTTTSGTFPPPPNSSWSSLNSTSCGSSSPTELMSWNPNSCFSDSSHTSSPPFGPGSTIPLSMSKPPFSYIALIAMAIKYAPGRKITLNGIYRFIMEHFPYYRENRQGWQNSIRHNLSLNDCFVKLPRDKSRPGKGNYWTLSTSADEMFEHGNYRRRKRRTKPNVNSSQVSTALPKTSSPNSVASVTERGVADPFSPTDSVLSYSAGVAKEFHSPLSVLNFTSSLPSTFDADNEIRNGFKPMDVPNFPQISTSPSVNPVPSPQFRPLVLKPEENRFCNFNQEDSMGTNLRSFTEEQSDYKMDTSKQKTPVARPQPNFSIAALIGVQGHTK</sequence>
<dbReference type="FunFam" id="1.10.10.10:FF:001472">
    <property type="entry name" value="Forkhead domain protein 1"/>
    <property type="match status" value="1"/>
</dbReference>
<dbReference type="InterPro" id="IPR047514">
    <property type="entry name" value="FH_FOXL1"/>
</dbReference>
<feature type="DNA-binding region" description="Fork-head" evidence="3">
    <location>
        <begin position="238"/>
        <end position="332"/>
    </location>
</feature>
<feature type="compositionally biased region" description="Polar residues" evidence="4">
    <location>
        <begin position="336"/>
        <end position="358"/>
    </location>
</feature>
<dbReference type="InterPro" id="IPR036388">
    <property type="entry name" value="WH-like_DNA-bd_sf"/>
</dbReference>
<proteinExistence type="predicted"/>
<keyword evidence="1 3" id="KW-0238">DNA-binding</keyword>
<dbReference type="SMART" id="SM00339">
    <property type="entry name" value="FH"/>
    <property type="match status" value="1"/>
</dbReference>
<dbReference type="PROSITE" id="PS00657">
    <property type="entry name" value="FORK_HEAD_1"/>
    <property type="match status" value="1"/>
</dbReference>
<keyword evidence="2 3" id="KW-0539">Nucleus</keyword>
<dbReference type="AlphaFoldDB" id="A0AAV2T1A9"/>
<dbReference type="InterPro" id="IPR036390">
    <property type="entry name" value="WH_DNA-bd_sf"/>
</dbReference>
<reference evidence="6" key="1">
    <citation type="submission" date="2024-06" db="EMBL/GenBank/DDBJ databases">
        <authorList>
            <person name="Liu X."/>
            <person name="Lenzi L."/>
            <person name="Haldenby T S."/>
            <person name="Uol C."/>
        </authorList>
    </citation>
    <scope>NUCLEOTIDE SEQUENCE</scope>
</reference>
<evidence type="ECO:0000256" key="3">
    <source>
        <dbReference type="PROSITE-ProRule" id="PRU00089"/>
    </source>
</evidence>
<comment type="subcellular location">
    <subcellularLocation>
        <location evidence="3">Nucleus</location>
    </subcellularLocation>
</comment>
<feature type="region of interest" description="Disordered" evidence="4">
    <location>
        <begin position="324"/>
        <end position="364"/>
    </location>
</feature>
<evidence type="ECO:0000256" key="2">
    <source>
        <dbReference type="ARBA" id="ARBA00023242"/>
    </source>
</evidence>
<dbReference type="GO" id="GO:0000978">
    <property type="term" value="F:RNA polymerase II cis-regulatory region sequence-specific DNA binding"/>
    <property type="evidence" value="ECO:0007669"/>
    <property type="project" value="TreeGrafter"/>
</dbReference>
<dbReference type="PRINTS" id="PR00053">
    <property type="entry name" value="FORKHEAD"/>
</dbReference>
<dbReference type="PROSITE" id="PS00658">
    <property type="entry name" value="FORK_HEAD_2"/>
    <property type="match status" value="1"/>
</dbReference>
<dbReference type="PANTHER" id="PTHR11829">
    <property type="entry name" value="FORKHEAD BOX PROTEIN"/>
    <property type="match status" value="1"/>
</dbReference>
<dbReference type="Pfam" id="PF00250">
    <property type="entry name" value="Forkhead"/>
    <property type="match status" value="1"/>
</dbReference>
<name>A0AAV2T1A9_CALDB</name>
<organism evidence="6 7">
    <name type="scientific">Calicophoron daubneyi</name>
    <name type="common">Rumen fluke</name>
    <name type="synonym">Paramphistomum daubneyi</name>
    <dbReference type="NCBI Taxonomy" id="300641"/>
    <lineage>
        <taxon>Eukaryota</taxon>
        <taxon>Metazoa</taxon>
        <taxon>Spiralia</taxon>
        <taxon>Lophotrochozoa</taxon>
        <taxon>Platyhelminthes</taxon>
        <taxon>Trematoda</taxon>
        <taxon>Digenea</taxon>
        <taxon>Plagiorchiida</taxon>
        <taxon>Pronocephalata</taxon>
        <taxon>Paramphistomoidea</taxon>
        <taxon>Paramphistomidae</taxon>
        <taxon>Calicophoron</taxon>
    </lineage>
</organism>
<evidence type="ECO:0000313" key="7">
    <source>
        <dbReference type="Proteomes" id="UP001497525"/>
    </source>
</evidence>
<dbReference type="InterPro" id="IPR001766">
    <property type="entry name" value="Fork_head_dom"/>
</dbReference>